<keyword evidence="4 11" id="KW-0812">Transmembrane</keyword>
<evidence type="ECO:0000256" key="7">
    <source>
        <dbReference type="ARBA" id="ARBA00022840"/>
    </source>
</evidence>
<evidence type="ECO:0000256" key="9">
    <source>
        <dbReference type="ARBA" id="ARBA00023136"/>
    </source>
</evidence>
<evidence type="ECO:0000256" key="5">
    <source>
        <dbReference type="ARBA" id="ARBA00022723"/>
    </source>
</evidence>
<feature type="transmembrane region" description="Helical" evidence="11">
    <location>
        <begin position="89"/>
        <end position="107"/>
    </location>
</feature>
<dbReference type="AlphaFoldDB" id="A0A835RYB0"/>
<evidence type="ECO:0000256" key="11">
    <source>
        <dbReference type="SAM" id="Phobius"/>
    </source>
</evidence>
<keyword evidence="7" id="KW-0067">ATP-binding</keyword>
<feature type="transmembrane region" description="Helical" evidence="11">
    <location>
        <begin position="113"/>
        <end position="130"/>
    </location>
</feature>
<protein>
    <recommendedName>
        <fullName evidence="3">P-type phospholipid transporter</fullName>
        <ecNumber evidence="3">7.6.2.1</ecNumber>
    </recommendedName>
</protein>
<evidence type="ECO:0000256" key="3">
    <source>
        <dbReference type="ARBA" id="ARBA00012189"/>
    </source>
</evidence>
<dbReference type="InterPro" id="IPR032631">
    <property type="entry name" value="P-type_ATPase_N"/>
</dbReference>
<name>A0A835RYB0_VANPL</name>
<feature type="transmembrane region" description="Helical" evidence="11">
    <location>
        <begin position="291"/>
        <end position="314"/>
    </location>
</feature>
<evidence type="ECO:0000256" key="1">
    <source>
        <dbReference type="ARBA" id="ARBA00004370"/>
    </source>
</evidence>
<keyword evidence="5" id="KW-0479">Metal-binding</keyword>
<comment type="similarity">
    <text evidence="2">Belongs to the cation transport ATPase (P-type) (TC 3.A.3) family. Type IV subfamily.</text>
</comment>
<dbReference type="Pfam" id="PF16209">
    <property type="entry name" value="PhoLip_ATPase_N"/>
    <property type="match status" value="1"/>
</dbReference>
<dbReference type="GO" id="GO:0005524">
    <property type="term" value="F:ATP binding"/>
    <property type="evidence" value="ECO:0007669"/>
    <property type="project" value="UniProtKB-KW"/>
</dbReference>
<dbReference type="OrthoDB" id="377733at2759"/>
<dbReference type="PANTHER" id="PTHR24092">
    <property type="entry name" value="PROBABLE PHOSPHOLIPID-TRANSPORTING ATPASE"/>
    <property type="match status" value="1"/>
</dbReference>
<evidence type="ECO:0000256" key="2">
    <source>
        <dbReference type="ARBA" id="ARBA00008109"/>
    </source>
</evidence>
<evidence type="ECO:0000313" key="13">
    <source>
        <dbReference type="EMBL" id="KAG0494208.1"/>
    </source>
</evidence>
<dbReference type="SUPFAM" id="SSF81665">
    <property type="entry name" value="Calcium ATPase, transmembrane domain M"/>
    <property type="match status" value="1"/>
</dbReference>
<comment type="caution">
    <text evidence="13">The sequence shown here is derived from an EMBL/GenBank/DDBJ whole genome shotgun (WGS) entry which is preliminary data.</text>
</comment>
<gene>
    <name evidence="13" type="ORF">HPP92_005202</name>
</gene>
<keyword evidence="6" id="KW-0547">Nucleotide-binding</keyword>
<dbReference type="GO" id="GO:0140326">
    <property type="term" value="F:ATPase-coupled intramembrane lipid transporter activity"/>
    <property type="evidence" value="ECO:0007669"/>
    <property type="project" value="UniProtKB-EC"/>
</dbReference>
<dbReference type="PANTHER" id="PTHR24092:SF150">
    <property type="entry name" value="PHOSPHOLIPID-TRANSPORTING ATPASE"/>
    <property type="match status" value="1"/>
</dbReference>
<dbReference type="EMBL" id="JADCNM010000002">
    <property type="protein sequence ID" value="KAG0494208.1"/>
    <property type="molecule type" value="Genomic_DNA"/>
</dbReference>
<evidence type="ECO:0000256" key="4">
    <source>
        <dbReference type="ARBA" id="ARBA00022692"/>
    </source>
</evidence>
<dbReference type="GO" id="GO:0005886">
    <property type="term" value="C:plasma membrane"/>
    <property type="evidence" value="ECO:0007669"/>
    <property type="project" value="TreeGrafter"/>
</dbReference>
<keyword evidence="8 11" id="KW-1133">Transmembrane helix</keyword>
<comment type="subcellular location">
    <subcellularLocation>
        <location evidence="1">Membrane</location>
    </subcellularLocation>
</comment>
<sequence length="340" mass="38730">MTRARRIREKLQLSKLYTFNCVRSNLEPTDTGVSFHHLPGPGFSRLVYCNKPDLHRRKQLGYPSNYISTTKYNAITFLPKAIFEQFRRVANIYFLLAAILSLTPIAPFSAVSMIAPLAFVVGLSMAKEAMEDWRRFMQDMNIMGMAVLVGDVVRIEKDQFFPADLLLLSTSYDDGICYVETMNLDGETNLKIKRALEVTSALDDDLAFKNFSATIMCEDPNPSLYTFVCNLENEDQVYSLDPTQILLRDPKLRNTSFIYGVVIFTGHDSKVMQNSTESPSKRSRIEKKMDCIIYILFTFLVIISLISSIGFAIFTKFGMPTWWYLQPGYSSSLYNPSMPA</sequence>
<keyword evidence="9 11" id="KW-0472">Membrane</keyword>
<dbReference type="FunFam" id="2.70.150.10:FF:000023">
    <property type="entry name" value="Phospholipid-transporting ATPase"/>
    <property type="match status" value="1"/>
</dbReference>
<dbReference type="GO" id="GO:0045332">
    <property type="term" value="P:phospholipid translocation"/>
    <property type="evidence" value="ECO:0007669"/>
    <property type="project" value="TreeGrafter"/>
</dbReference>
<feature type="domain" description="P-type ATPase N-terminal" evidence="12">
    <location>
        <begin position="47"/>
        <end position="114"/>
    </location>
</feature>
<proteinExistence type="inferred from homology"/>
<organism evidence="13 14">
    <name type="scientific">Vanilla planifolia</name>
    <name type="common">Vanilla</name>
    <dbReference type="NCBI Taxonomy" id="51239"/>
    <lineage>
        <taxon>Eukaryota</taxon>
        <taxon>Viridiplantae</taxon>
        <taxon>Streptophyta</taxon>
        <taxon>Embryophyta</taxon>
        <taxon>Tracheophyta</taxon>
        <taxon>Spermatophyta</taxon>
        <taxon>Magnoliopsida</taxon>
        <taxon>Liliopsida</taxon>
        <taxon>Asparagales</taxon>
        <taxon>Orchidaceae</taxon>
        <taxon>Vanilloideae</taxon>
        <taxon>Vanilleae</taxon>
        <taxon>Vanilla</taxon>
    </lineage>
</organism>
<evidence type="ECO:0000256" key="6">
    <source>
        <dbReference type="ARBA" id="ARBA00022741"/>
    </source>
</evidence>
<evidence type="ECO:0000256" key="10">
    <source>
        <dbReference type="ARBA" id="ARBA00034036"/>
    </source>
</evidence>
<dbReference type="SUPFAM" id="SSF81653">
    <property type="entry name" value="Calcium ATPase, transduction domain A"/>
    <property type="match status" value="1"/>
</dbReference>
<comment type="catalytic activity">
    <reaction evidence="10">
        <text>ATP + H2O + phospholipidSide 1 = ADP + phosphate + phospholipidSide 2.</text>
        <dbReference type="EC" id="7.6.2.1"/>
    </reaction>
</comment>
<dbReference type="InterPro" id="IPR008250">
    <property type="entry name" value="ATPase_P-typ_transduc_dom_A_sf"/>
</dbReference>
<evidence type="ECO:0000313" key="14">
    <source>
        <dbReference type="Proteomes" id="UP000639772"/>
    </source>
</evidence>
<dbReference type="GO" id="GO:0046872">
    <property type="term" value="F:metal ion binding"/>
    <property type="evidence" value="ECO:0007669"/>
    <property type="project" value="UniProtKB-KW"/>
</dbReference>
<evidence type="ECO:0000259" key="12">
    <source>
        <dbReference type="Pfam" id="PF16209"/>
    </source>
</evidence>
<dbReference type="InterPro" id="IPR023298">
    <property type="entry name" value="ATPase_P-typ_TM_dom_sf"/>
</dbReference>
<dbReference type="Proteomes" id="UP000639772">
    <property type="component" value="Unassembled WGS sequence"/>
</dbReference>
<accession>A0A835RYB0</accession>
<dbReference type="Gene3D" id="2.70.150.10">
    <property type="entry name" value="Calcium-transporting ATPase, cytoplasmic transduction domain A"/>
    <property type="match status" value="1"/>
</dbReference>
<evidence type="ECO:0000256" key="8">
    <source>
        <dbReference type="ARBA" id="ARBA00022989"/>
    </source>
</evidence>
<reference evidence="13 14" key="1">
    <citation type="journal article" date="2020" name="Nat. Food">
        <title>A phased Vanilla planifolia genome enables genetic improvement of flavour and production.</title>
        <authorList>
            <person name="Hasing T."/>
            <person name="Tang H."/>
            <person name="Brym M."/>
            <person name="Khazi F."/>
            <person name="Huang T."/>
            <person name="Chambers A.H."/>
        </authorList>
    </citation>
    <scope>NUCLEOTIDE SEQUENCE [LARGE SCALE GENOMIC DNA]</scope>
    <source>
        <tissue evidence="13">Leaf</tissue>
    </source>
</reference>
<dbReference type="EC" id="7.6.2.1" evidence="3"/>